<evidence type="ECO:0000256" key="1">
    <source>
        <dbReference type="ARBA" id="ARBA00004141"/>
    </source>
</evidence>
<dbReference type="AlphaFoldDB" id="A0A2P2LH01"/>
<evidence type="ECO:0000256" key="2">
    <source>
        <dbReference type="ARBA" id="ARBA00006824"/>
    </source>
</evidence>
<keyword evidence="5 6" id="KW-0472">Membrane</keyword>
<comment type="subcellular location">
    <subcellularLocation>
        <location evidence="1">Membrane</location>
        <topology evidence="1">Multi-pass membrane protein</topology>
    </subcellularLocation>
</comment>
<name>A0A2P2LH01_RHIMU</name>
<dbReference type="EMBL" id="GGEC01036753">
    <property type="protein sequence ID" value="MBX17237.1"/>
    <property type="molecule type" value="Transcribed_RNA"/>
</dbReference>
<comment type="similarity">
    <text evidence="2 6">Belongs to the peroxisomal membrane protein PXMP2/4 family.</text>
</comment>
<sequence>MVKSRPILTKSITTSVIYVAADLSSQTITLPASESYDLMRTLRMAGYGIIILGPSLHFWFNFVSKVLPKKDLISTFKKILMGQTLYGPVMNVVFFSLNAFLQGENGTEIVARLKRDLLPTMIGGLMYWPACDFITFRFIPVHLQPLVSNSFSYIWTIYLTYMASLERVDTTS</sequence>
<dbReference type="PANTHER" id="PTHR11266">
    <property type="entry name" value="PEROXISOMAL MEMBRANE PROTEIN 2, PXMP2 MPV17"/>
    <property type="match status" value="1"/>
</dbReference>
<accession>A0A2P2LH01</accession>
<keyword evidence="4 6" id="KW-1133">Transmembrane helix</keyword>
<feature type="transmembrane region" description="Helical" evidence="6">
    <location>
        <begin position="44"/>
        <end position="63"/>
    </location>
</feature>
<dbReference type="GO" id="GO:0016020">
    <property type="term" value="C:membrane"/>
    <property type="evidence" value="ECO:0007669"/>
    <property type="project" value="UniProtKB-SubCell"/>
</dbReference>
<feature type="transmembrane region" description="Helical" evidence="6">
    <location>
        <begin position="84"/>
        <end position="101"/>
    </location>
</feature>
<dbReference type="PANTHER" id="PTHR11266:SF18">
    <property type="entry name" value="OS12G0508100 PROTEIN"/>
    <property type="match status" value="1"/>
</dbReference>
<keyword evidence="3 6" id="KW-0812">Transmembrane</keyword>
<dbReference type="Pfam" id="PF04117">
    <property type="entry name" value="Mpv17_PMP22"/>
    <property type="match status" value="1"/>
</dbReference>
<proteinExistence type="inferred from homology"/>
<feature type="transmembrane region" description="Helical" evidence="6">
    <location>
        <begin position="121"/>
        <end position="139"/>
    </location>
</feature>
<feature type="transmembrane region" description="Helical" evidence="6">
    <location>
        <begin position="146"/>
        <end position="164"/>
    </location>
</feature>
<organism evidence="7">
    <name type="scientific">Rhizophora mucronata</name>
    <name type="common">Asiatic mangrove</name>
    <dbReference type="NCBI Taxonomy" id="61149"/>
    <lineage>
        <taxon>Eukaryota</taxon>
        <taxon>Viridiplantae</taxon>
        <taxon>Streptophyta</taxon>
        <taxon>Embryophyta</taxon>
        <taxon>Tracheophyta</taxon>
        <taxon>Spermatophyta</taxon>
        <taxon>Magnoliopsida</taxon>
        <taxon>eudicotyledons</taxon>
        <taxon>Gunneridae</taxon>
        <taxon>Pentapetalae</taxon>
        <taxon>rosids</taxon>
        <taxon>fabids</taxon>
        <taxon>Malpighiales</taxon>
        <taxon>Rhizophoraceae</taxon>
        <taxon>Rhizophora</taxon>
    </lineage>
</organism>
<evidence type="ECO:0000256" key="3">
    <source>
        <dbReference type="ARBA" id="ARBA00022692"/>
    </source>
</evidence>
<evidence type="ECO:0000256" key="5">
    <source>
        <dbReference type="ARBA" id="ARBA00023136"/>
    </source>
</evidence>
<evidence type="ECO:0000256" key="6">
    <source>
        <dbReference type="RuleBase" id="RU363053"/>
    </source>
</evidence>
<dbReference type="GO" id="GO:0005737">
    <property type="term" value="C:cytoplasm"/>
    <property type="evidence" value="ECO:0007669"/>
    <property type="project" value="TreeGrafter"/>
</dbReference>
<evidence type="ECO:0000313" key="7">
    <source>
        <dbReference type="EMBL" id="MBX17237.1"/>
    </source>
</evidence>
<reference evidence="7" key="1">
    <citation type="submission" date="2018-02" db="EMBL/GenBank/DDBJ databases">
        <title>Rhizophora mucronata_Transcriptome.</title>
        <authorList>
            <person name="Meera S.P."/>
            <person name="Sreeshan A."/>
            <person name="Augustine A."/>
        </authorList>
    </citation>
    <scope>NUCLEOTIDE SEQUENCE</scope>
    <source>
        <tissue evidence="7">Leaf</tissue>
    </source>
</reference>
<dbReference type="InterPro" id="IPR007248">
    <property type="entry name" value="Mpv17_PMP22"/>
</dbReference>
<evidence type="ECO:0000256" key="4">
    <source>
        <dbReference type="ARBA" id="ARBA00022989"/>
    </source>
</evidence>
<protein>
    <submittedName>
        <fullName evidence="7">PXMP2/4 family protein 4-like</fullName>
    </submittedName>
</protein>